<dbReference type="InterPro" id="IPR032818">
    <property type="entry name" value="DedA-like"/>
</dbReference>
<dbReference type="CDD" id="cd03392">
    <property type="entry name" value="PAP2_like_2"/>
    <property type="match status" value="1"/>
</dbReference>
<keyword evidence="5 7" id="KW-1133">Transmembrane helix</keyword>
<dbReference type="GO" id="GO:0005886">
    <property type="term" value="C:plasma membrane"/>
    <property type="evidence" value="ECO:0007669"/>
    <property type="project" value="UniProtKB-SubCell"/>
</dbReference>
<dbReference type="Proteomes" id="UP000092504">
    <property type="component" value="Unassembled WGS sequence"/>
</dbReference>
<evidence type="ECO:0000256" key="3">
    <source>
        <dbReference type="ARBA" id="ARBA00022475"/>
    </source>
</evidence>
<comment type="subcellular location">
    <subcellularLocation>
        <location evidence="1">Cell membrane</location>
        <topology evidence="1">Multi-pass membrane protein</topology>
    </subcellularLocation>
</comment>
<comment type="caution">
    <text evidence="9">The sequence shown here is derived from an EMBL/GenBank/DDBJ whole genome shotgun (WGS) entry which is preliminary data.</text>
</comment>
<feature type="transmembrane region" description="Helical" evidence="7">
    <location>
        <begin position="388"/>
        <end position="409"/>
    </location>
</feature>
<feature type="transmembrane region" description="Helical" evidence="7">
    <location>
        <begin position="319"/>
        <end position="336"/>
    </location>
</feature>
<dbReference type="AlphaFoldDB" id="A0A1B8P3N5"/>
<evidence type="ECO:0000256" key="2">
    <source>
        <dbReference type="ARBA" id="ARBA00010792"/>
    </source>
</evidence>
<name>A0A1B8P3N5_HALEL</name>
<dbReference type="Gene3D" id="1.20.144.10">
    <property type="entry name" value="Phosphatidic acid phosphatase type 2/haloperoxidase"/>
    <property type="match status" value="1"/>
</dbReference>
<evidence type="ECO:0000256" key="1">
    <source>
        <dbReference type="ARBA" id="ARBA00004651"/>
    </source>
</evidence>
<dbReference type="SMART" id="SM00014">
    <property type="entry name" value="acidPPc"/>
    <property type="match status" value="1"/>
</dbReference>
<feature type="transmembrane region" description="Helical" evidence="7">
    <location>
        <begin position="239"/>
        <end position="260"/>
    </location>
</feature>
<dbReference type="InterPro" id="IPR036938">
    <property type="entry name" value="PAP2/HPO_sf"/>
</dbReference>
<dbReference type="Pfam" id="PF01569">
    <property type="entry name" value="PAP2"/>
    <property type="match status" value="1"/>
</dbReference>
<evidence type="ECO:0000259" key="8">
    <source>
        <dbReference type="SMART" id="SM00014"/>
    </source>
</evidence>
<keyword evidence="3" id="KW-1003">Cell membrane</keyword>
<dbReference type="InterPro" id="IPR032816">
    <property type="entry name" value="VTT_dom"/>
</dbReference>
<protein>
    <submittedName>
        <fullName evidence="9">Inner membrane protein YabI</fullName>
    </submittedName>
</protein>
<dbReference type="EMBL" id="MAJD01000001">
    <property type="protein sequence ID" value="OBX36896.1"/>
    <property type="molecule type" value="Genomic_DNA"/>
</dbReference>
<feature type="transmembrane region" description="Helical" evidence="7">
    <location>
        <begin position="55"/>
        <end position="78"/>
    </location>
</feature>
<evidence type="ECO:0000256" key="4">
    <source>
        <dbReference type="ARBA" id="ARBA00022692"/>
    </source>
</evidence>
<feature type="transmembrane region" description="Helical" evidence="7">
    <location>
        <begin position="16"/>
        <end position="43"/>
    </location>
</feature>
<feature type="transmembrane region" description="Helical" evidence="7">
    <location>
        <begin position="356"/>
        <end position="376"/>
    </location>
</feature>
<sequence length="467" mass="50957">MNFTDALYQLSPSPPLLLLIVAAIALAESLALVGLLVPGVVLITAAASMAGHQELSVALVILAAFLGAVAGDSLSFWLGYTQRERVTALWPLSRHPEWLARGARFFQSHGSLSVFLGRFVGPVRPIIPMIAGMLRMPPRTFTWANLISAALWAPAYVLPGYLLGHAWQRLPGLPEGLRPWLAGLGGLVVALALIFSWLRHQTYRDGHVYRSLAWLSRHHALGRMTWRLLAIQRDREPPLASWLLLLSSLAALSAWTLIVLQHDGPLPMDQRLNALLGAISMPRLNQASHILAEVGDILGIIALVLPWVLWWLWKRRWDILGHFSAGLIGIALLNTLGKALIGRARPLTPEHLTDSLSYPSAHTSTSIVLLGMAAAFTARELPPTRRFWAYWGAIALAVPMALSRLVIGVHWLSDLIGGALLGLVVCALVQLAWQRKQRTPLSPCPWLVLGSASLVLVIARVIGLAPV</sequence>
<dbReference type="SUPFAM" id="SSF48317">
    <property type="entry name" value="Acid phosphatase/Vanadium-dependent haloperoxidase"/>
    <property type="match status" value="1"/>
</dbReference>
<dbReference type="Pfam" id="PF09335">
    <property type="entry name" value="VTT_dom"/>
    <property type="match status" value="1"/>
</dbReference>
<feature type="transmembrane region" description="Helical" evidence="7">
    <location>
        <begin position="141"/>
        <end position="159"/>
    </location>
</feature>
<comment type="similarity">
    <text evidence="2">Belongs to the DedA family.</text>
</comment>
<reference evidence="9 10" key="1">
    <citation type="submission" date="2016-06" db="EMBL/GenBank/DDBJ databases">
        <title>Genome sequence of halotolerant plant growth promoting strain of Halomonas elongata HEK1 isolated from salterns of Rann of Kutch, Gujarat, India.</title>
        <authorList>
            <person name="Gaba S."/>
            <person name="Singh R.N."/>
            <person name="Abrol S."/>
            <person name="Kaushik R."/>
            <person name="Saxena A.K."/>
        </authorList>
    </citation>
    <scope>NUCLEOTIDE SEQUENCE [LARGE SCALE GENOMIC DNA]</scope>
    <source>
        <strain evidence="9 10">HEK1</strain>
    </source>
</reference>
<dbReference type="PATRIC" id="fig|2746.7.peg.1282"/>
<feature type="transmembrane region" description="Helical" evidence="7">
    <location>
        <begin position="445"/>
        <end position="465"/>
    </location>
</feature>
<evidence type="ECO:0000256" key="6">
    <source>
        <dbReference type="ARBA" id="ARBA00023136"/>
    </source>
</evidence>
<gene>
    <name evidence="9" type="primary">yabI</name>
    <name evidence="9" type="ORF">A8U91_01243</name>
</gene>
<organism evidence="9 10">
    <name type="scientific">Halomonas elongata</name>
    <dbReference type="NCBI Taxonomy" id="2746"/>
    <lineage>
        <taxon>Bacteria</taxon>
        <taxon>Pseudomonadati</taxon>
        <taxon>Pseudomonadota</taxon>
        <taxon>Gammaproteobacteria</taxon>
        <taxon>Oceanospirillales</taxon>
        <taxon>Halomonadaceae</taxon>
        <taxon>Halomonas</taxon>
    </lineage>
</organism>
<dbReference type="PANTHER" id="PTHR30353:SF15">
    <property type="entry name" value="INNER MEMBRANE PROTEIN YABI"/>
    <property type="match status" value="1"/>
</dbReference>
<keyword evidence="6 7" id="KW-0472">Membrane</keyword>
<feature type="transmembrane region" description="Helical" evidence="7">
    <location>
        <begin position="179"/>
        <end position="198"/>
    </location>
</feature>
<dbReference type="InterPro" id="IPR000326">
    <property type="entry name" value="PAP2/HPO"/>
</dbReference>
<evidence type="ECO:0000256" key="7">
    <source>
        <dbReference type="SAM" id="Phobius"/>
    </source>
</evidence>
<dbReference type="GeneID" id="91009482"/>
<evidence type="ECO:0000256" key="5">
    <source>
        <dbReference type="ARBA" id="ARBA00022989"/>
    </source>
</evidence>
<feature type="transmembrane region" description="Helical" evidence="7">
    <location>
        <begin position="290"/>
        <end position="312"/>
    </location>
</feature>
<dbReference type="RefSeq" id="WP_013331946.1">
    <property type="nucleotide sequence ID" value="NZ_CP087224.1"/>
</dbReference>
<dbReference type="OMA" id="PAGAVMF"/>
<keyword evidence="4 7" id="KW-0812">Transmembrane</keyword>
<accession>A0A1B8P3N5</accession>
<proteinExistence type="inferred from homology"/>
<dbReference type="PANTHER" id="PTHR30353">
    <property type="entry name" value="INNER MEMBRANE PROTEIN DEDA-RELATED"/>
    <property type="match status" value="1"/>
</dbReference>
<evidence type="ECO:0000313" key="10">
    <source>
        <dbReference type="Proteomes" id="UP000092504"/>
    </source>
</evidence>
<feature type="transmembrane region" description="Helical" evidence="7">
    <location>
        <begin position="415"/>
        <end position="433"/>
    </location>
</feature>
<evidence type="ECO:0000313" key="9">
    <source>
        <dbReference type="EMBL" id="OBX36896.1"/>
    </source>
</evidence>
<feature type="domain" description="Phosphatidic acid phosphatase type 2/haloperoxidase" evidence="8">
    <location>
        <begin position="319"/>
        <end position="430"/>
    </location>
</feature>